<dbReference type="InterPro" id="IPR026057">
    <property type="entry name" value="TBL_C"/>
</dbReference>
<proteinExistence type="inferred from homology"/>
<dbReference type="SMR" id="A0A314L1W7"/>
<dbReference type="STRING" id="49451.A0A314L1W7"/>
<keyword evidence="4" id="KW-1185">Reference proteome</keyword>
<feature type="domain" description="Trichome birefringence-like C-terminal" evidence="2">
    <location>
        <begin position="3"/>
        <end position="80"/>
    </location>
</feature>
<protein>
    <submittedName>
        <fullName evidence="3">Protein trichome birefringence-like 14</fullName>
    </submittedName>
</protein>
<dbReference type="Gramene" id="OIT35626">
    <property type="protein sequence ID" value="OIT35626"/>
    <property type="gene ID" value="A4A49_33567"/>
</dbReference>
<reference evidence="3" key="1">
    <citation type="submission" date="2016-11" db="EMBL/GenBank/DDBJ databases">
        <title>The genome of Nicotiana attenuata.</title>
        <authorList>
            <person name="Xu S."/>
            <person name="Brockmoeller T."/>
            <person name="Gaquerel E."/>
            <person name="Navarro A."/>
            <person name="Kuhl H."/>
            <person name="Gase K."/>
            <person name="Ling Z."/>
            <person name="Zhou W."/>
            <person name="Kreitzer C."/>
            <person name="Stanke M."/>
            <person name="Tang H."/>
            <person name="Lyons E."/>
            <person name="Pandey P."/>
            <person name="Pandey S.P."/>
            <person name="Timmermann B."/>
            <person name="Baldwin I.T."/>
        </authorList>
    </citation>
    <scope>NUCLEOTIDE SEQUENCE [LARGE SCALE GENOMIC DNA]</scope>
    <source>
        <strain evidence="3">UT</strain>
    </source>
</reference>
<evidence type="ECO:0000313" key="4">
    <source>
        <dbReference type="Proteomes" id="UP000187609"/>
    </source>
</evidence>
<gene>
    <name evidence="3" type="primary">TBL14</name>
    <name evidence="3" type="ORF">A4A49_33567</name>
</gene>
<dbReference type="GeneID" id="109243127"/>
<evidence type="ECO:0000256" key="1">
    <source>
        <dbReference type="ARBA" id="ARBA00007727"/>
    </source>
</evidence>
<dbReference type="EMBL" id="MJEQ01000534">
    <property type="protein sequence ID" value="OIT35626.1"/>
    <property type="molecule type" value="Genomic_DNA"/>
</dbReference>
<comment type="similarity">
    <text evidence="1">Belongs to the PC-esterase family. TBL subfamily.</text>
</comment>
<dbReference type="OrthoDB" id="1707946at2759"/>
<sequence length="90" mass="10286">MEEFAGVNFLKRMENETLAFIGDYLGRQQFQPLMCMITGGEDRPDVLDVGSEYGLVKARGAKQPDGWVYRFPSTQTTNFTYEDILLRVLV</sequence>
<dbReference type="GO" id="GO:0016740">
    <property type="term" value="F:transferase activity"/>
    <property type="evidence" value="ECO:0007669"/>
    <property type="project" value="InterPro"/>
</dbReference>
<name>A0A314L1W7_NICAT</name>
<evidence type="ECO:0000259" key="2">
    <source>
        <dbReference type="Pfam" id="PF13839"/>
    </source>
</evidence>
<dbReference type="KEGG" id="nau:109243127"/>
<dbReference type="AlphaFoldDB" id="A0A314L1W7"/>
<dbReference type="Proteomes" id="UP000187609">
    <property type="component" value="Unassembled WGS sequence"/>
</dbReference>
<organism evidence="3 4">
    <name type="scientific">Nicotiana attenuata</name>
    <name type="common">Coyote tobacco</name>
    <dbReference type="NCBI Taxonomy" id="49451"/>
    <lineage>
        <taxon>Eukaryota</taxon>
        <taxon>Viridiplantae</taxon>
        <taxon>Streptophyta</taxon>
        <taxon>Embryophyta</taxon>
        <taxon>Tracheophyta</taxon>
        <taxon>Spermatophyta</taxon>
        <taxon>Magnoliopsida</taxon>
        <taxon>eudicotyledons</taxon>
        <taxon>Gunneridae</taxon>
        <taxon>Pentapetalae</taxon>
        <taxon>asterids</taxon>
        <taxon>lamiids</taxon>
        <taxon>Solanales</taxon>
        <taxon>Solanaceae</taxon>
        <taxon>Nicotianoideae</taxon>
        <taxon>Nicotianeae</taxon>
        <taxon>Nicotiana</taxon>
    </lineage>
</organism>
<comment type="caution">
    <text evidence="3">The sequence shown here is derived from an EMBL/GenBank/DDBJ whole genome shotgun (WGS) entry which is preliminary data.</text>
</comment>
<accession>A0A314L1W7</accession>
<dbReference type="Pfam" id="PF13839">
    <property type="entry name" value="PC-Esterase"/>
    <property type="match status" value="1"/>
</dbReference>
<evidence type="ECO:0000313" key="3">
    <source>
        <dbReference type="EMBL" id="OIT35626.1"/>
    </source>
</evidence>